<evidence type="ECO:0000313" key="6">
    <source>
        <dbReference type="Proteomes" id="UP000547973"/>
    </source>
</evidence>
<evidence type="ECO:0000259" key="4">
    <source>
        <dbReference type="Pfam" id="PF08125"/>
    </source>
</evidence>
<dbReference type="Pfam" id="PF08125">
    <property type="entry name" value="Mannitol_dh_C"/>
    <property type="match status" value="1"/>
</dbReference>
<dbReference type="InterPro" id="IPR013118">
    <property type="entry name" value="Mannitol_DH_C"/>
</dbReference>
<dbReference type="GO" id="GO:0008926">
    <property type="term" value="F:mannitol-1-phosphate 5-dehydrogenase activity"/>
    <property type="evidence" value="ECO:0007669"/>
    <property type="project" value="UniProtKB-EC"/>
</dbReference>
<dbReference type="PRINTS" id="PR00084">
    <property type="entry name" value="MTLDHDRGNASE"/>
</dbReference>
<dbReference type="OrthoDB" id="271711at2"/>
<dbReference type="InterPro" id="IPR008927">
    <property type="entry name" value="6-PGluconate_DH-like_C_sf"/>
</dbReference>
<accession>A0A7Y9ZFN7</accession>
<dbReference type="InterPro" id="IPR036291">
    <property type="entry name" value="NAD(P)-bd_dom_sf"/>
</dbReference>
<gene>
    <name evidence="5" type="ORF">BKA03_002625</name>
</gene>
<evidence type="ECO:0000313" key="5">
    <source>
        <dbReference type="EMBL" id="NYI42506.1"/>
    </source>
</evidence>
<dbReference type="GO" id="GO:0008866">
    <property type="term" value="F:fructuronate reductase activity"/>
    <property type="evidence" value="ECO:0007669"/>
    <property type="project" value="UniProtKB-EC"/>
</dbReference>
<dbReference type="RefSeq" id="WP_083971194.1">
    <property type="nucleotide sequence ID" value="NZ_BBRC01000002.1"/>
</dbReference>
<proteinExistence type="predicted"/>
<dbReference type="InterPro" id="IPR013131">
    <property type="entry name" value="Mannitol_DH_N"/>
</dbReference>
<feature type="domain" description="Mannitol dehydrogenase C-terminal" evidence="4">
    <location>
        <begin position="262"/>
        <end position="401"/>
    </location>
</feature>
<evidence type="ECO:0000259" key="3">
    <source>
        <dbReference type="Pfam" id="PF01232"/>
    </source>
</evidence>
<name>A0A7Y9ZFN7_9MICO</name>
<dbReference type="Proteomes" id="UP000547973">
    <property type="component" value="Unassembled WGS sequence"/>
</dbReference>
<dbReference type="PANTHER" id="PTHR43362:SF1">
    <property type="entry name" value="MANNITOL DEHYDROGENASE 2-RELATED"/>
    <property type="match status" value="1"/>
</dbReference>
<keyword evidence="1 5" id="KW-0560">Oxidoreductase</keyword>
<comment type="catalytic activity">
    <reaction evidence="2">
        <text>D-mannitol 1-phosphate + NAD(+) = beta-D-fructose 6-phosphate + NADH + H(+)</text>
        <dbReference type="Rhea" id="RHEA:19661"/>
        <dbReference type="ChEBI" id="CHEBI:15378"/>
        <dbReference type="ChEBI" id="CHEBI:57540"/>
        <dbReference type="ChEBI" id="CHEBI:57634"/>
        <dbReference type="ChEBI" id="CHEBI:57945"/>
        <dbReference type="ChEBI" id="CHEBI:61381"/>
        <dbReference type="EC" id="1.1.1.17"/>
    </reaction>
</comment>
<keyword evidence="6" id="KW-1185">Reference proteome</keyword>
<dbReference type="InterPro" id="IPR013328">
    <property type="entry name" value="6PGD_dom2"/>
</dbReference>
<dbReference type="SUPFAM" id="SSF51735">
    <property type="entry name" value="NAD(P)-binding Rossmann-fold domains"/>
    <property type="match status" value="1"/>
</dbReference>
<dbReference type="SUPFAM" id="SSF48179">
    <property type="entry name" value="6-phosphogluconate dehydrogenase C-terminal domain-like"/>
    <property type="match status" value="1"/>
</dbReference>
<dbReference type="PANTHER" id="PTHR43362">
    <property type="entry name" value="MANNITOL DEHYDROGENASE DSF1-RELATED"/>
    <property type="match status" value="1"/>
</dbReference>
<dbReference type="AlphaFoldDB" id="A0A7Y9ZFN7"/>
<organism evidence="5 6">
    <name type="scientific">Demequina lutea</name>
    <dbReference type="NCBI Taxonomy" id="431489"/>
    <lineage>
        <taxon>Bacteria</taxon>
        <taxon>Bacillati</taxon>
        <taxon>Actinomycetota</taxon>
        <taxon>Actinomycetes</taxon>
        <taxon>Micrococcales</taxon>
        <taxon>Demequinaceae</taxon>
        <taxon>Demequina</taxon>
    </lineage>
</organism>
<dbReference type="EMBL" id="JACBZO010000001">
    <property type="protein sequence ID" value="NYI42506.1"/>
    <property type="molecule type" value="Genomic_DNA"/>
</dbReference>
<sequence length="445" mass="48126">MRLVHLGLGNFFRAHQAWYTANASNAAEWGIAAFTGRSTKRSRARVAALRSQDGLYTLITRAADGDRFEVVRSIARIHLGDEHAAWLAYLADPQVQVVTTTITEAGYLRGPDGGLDVDRAEVTTDIEALRADAMAPVSTAPAKLVAGFAARRLAGAGPLTVVPCDNLPGNGAAVAQVISDLAERVDPELLRWIRDNVLYATTMVDRITPEPTPEDFAAVEAATGVRDRAAIVTEPFTEWVISGEFAADRPRWEDAGAIFTTDVAPFENRKLWMLNGAHSLLAYAGSIRGHVTVADAMRDPTCLRWLDEWWVASSRHLSLPAAENAAYRAALIERFANPRMQHRLDQIAWDGSLKLPIRVLPTVRNELAAGALTSGVVRPLAAWVCHVRGSGAKMTDARAEDFLPFAGGPLPGAVRLLLRALDPELAENEAVVAAVIAEARDLGQL</sequence>
<evidence type="ECO:0000256" key="2">
    <source>
        <dbReference type="ARBA" id="ARBA00048615"/>
    </source>
</evidence>
<dbReference type="InterPro" id="IPR050988">
    <property type="entry name" value="Mannitol_DH/Oxidoreductase"/>
</dbReference>
<reference evidence="5 6" key="1">
    <citation type="submission" date="2020-07" db="EMBL/GenBank/DDBJ databases">
        <title>Sequencing the genomes of 1000 actinobacteria strains.</title>
        <authorList>
            <person name="Klenk H.-P."/>
        </authorList>
    </citation>
    <scope>NUCLEOTIDE SEQUENCE [LARGE SCALE GENOMIC DNA]</scope>
    <source>
        <strain evidence="5 6">DSM 19970</strain>
    </source>
</reference>
<dbReference type="Gene3D" id="1.10.1040.10">
    <property type="entry name" value="N-(1-d-carboxylethyl)-l-norvaline Dehydrogenase, domain 2"/>
    <property type="match status" value="1"/>
</dbReference>
<protein>
    <submittedName>
        <fullName evidence="5">Fructuronate reductase</fullName>
        <ecNumber evidence="5">1.1.1.57</ecNumber>
    </submittedName>
</protein>
<comment type="caution">
    <text evidence="5">The sequence shown here is derived from an EMBL/GenBank/DDBJ whole genome shotgun (WGS) entry which is preliminary data.</text>
</comment>
<feature type="domain" description="Mannitol dehydrogenase N-terminal" evidence="3">
    <location>
        <begin position="1"/>
        <end position="253"/>
    </location>
</feature>
<evidence type="ECO:0000256" key="1">
    <source>
        <dbReference type="ARBA" id="ARBA00023002"/>
    </source>
</evidence>
<dbReference type="EC" id="1.1.1.57" evidence="5"/>
<dbReference type="Gene3D" id="3.40.50.720">
    <property type="entry name" value="NAD(P)-binding Rossmann-like Domain"/>
    <property type="match status" value="1"/>
</dbReference>
<dbReference type="InterPro" id="IPR000669">
    <property type="entry name" value="Mannitol_DH"/>
</dbReference>
<dbReference type="Pfam" id="PF01232">
    <property type="entry name" value="Mannitol_dh"/>
    <property type="match status" value="1"/>
</dbReference>